<keyword evidence="1" id="KW-0812">Transmembrane</keyword>
<name>A0A517ZF69_9PLAN</name>
<keyword evidence="3" id="KW-1185">Reference proteome</keyword>
<feature type="transmembrane region" description="Helical" evidence="1">
    <location>
        <begin position="37"/>
        <end position="67"/>
    </location>
</feature>
<protein>
    <recommendedName>
        <fullName evidence="4">DUF4190 domain-containing protein</fullName>
    </recommendedName>
</protein>
<dbReference type="AlphaFoldDB" id="A0A517ZF69"/>
<dbReference type="RefSeq" id="WP_145372349.1">
    <property type="nucleotide sequence ID" value="NZ_CP036275.1"/>
</dbReference>
<keyword evidence="1" id="KW-0472">Membrane</keyword>
<evidence type="ECO:0000313" key="3">
    <source>
        <dbReference type="Proteomes" id="UP000320496"/>
    </source>
</evidence>
<accession>A0A517ZF69</accession>
<evidence type="ECO:0000313" key="2">
    <source>
        <dbReference type="EMBL" id="QDU41137.1"/>
    </source>
</evidence>
<feature type="transmembrane region" description="Helical" evidence="1">
    <location>
        <begin position="79"/>
        <end position="102"/>
    </location>
</feature>
<organism evidence="2 3">
    <name type="scientific">Maioricimonas rarisocia</name>
    <dbReference type="NCBI Taxonomy" id="2528026"/>
    <lineage>
        <taxon>Bacteria</taxon>
        <taxon>Pseudomonadati</taxon>
        <taxon>Planctomycetota</taxon>
        <taxon>Planctomycetia</taxon>
        <taxon>Planctomycetales</taxon>
        <taxon>Planctomycetaceae</taxon>
        <taxon>Maioricimonas</taxon>
    </lineage>
</organism>
<dbReference type="Proteomes" id="UP000320496">
    <property type="component" value="Chromosome"/>
</dbReference>
<dbReference type="EMBL" id="CP036275">
    <property type="protein sequence ID" value="QDU41137.1"/>
    <property type="molecule type" value="Genomic_DNA"/>
</dbReference>
<proteinExistence type="predicted"/>
<keyword evidence="1" id="KW-1133">Transmembrane helix</keyword>
<gene>
    <name evidence="2" type="ORF">Mal4_55020</name>
</gene>
<dbReference type="KEGG" id="mri:Mal4_55020"/>
<dbReference type="OrthoDB" id="279013at2"/>
<evidence type="ECO:0000256" key="1">
    <source>
        <dbReference type="SAM" id="Phobius"/>
    </source>
</evidence>
<sequence>MSQVLDRPDAADESVDRGEYGKFDYQPVPVVAVVGCILGVLSVTAMLGLFGILLALLGTVISLLALFQIRRAAGALGGVRLSTAGLVLSVGFFFSGTAYQVYAYQTEVPEGYDRVSFTQEIAKKGFVIENDQQQVHPDVKGLVGKKIFLKGFMYPTGQTADLPSFLLLKDSGQCCFGGQPALTDMIGVVMEEGKHVDYYAGRVSVAGTFELNTKFTGEDSLEPLYILRGEFFSKARTQF</sequence>
<evidence type="ECO:0008006" key="4">
    <source>
        <dbReference type="Google" id="ProtNLM"/>
    </source>
</evidence>
<reference evidence="2 3" key="1">
    <citation type="submission" date="2019-02" db="EMBL/GenBank/DDBJ databases">
        <title>Deep-cultivation of Planctomycetes and their phenomic and genomic characterization uncovers novel biology.</title>
        <authorList>
            <person name="Wiegand S."/>
            <person name="Jogler M."/>
            <person name="Boedeker C."/>
            <person name="Pinto D."/>
            <person name="Vollmers J."/>
            <person name="Rivas-Marin E."/>
            <person name="Kohn T."/>
            <person name="Peeters S.H."/>
            <person name="Heuer A."/>
            <person name="Rast P."/>
            <person name="Oberbeckmann S."/>
            <person name="Bunk B."/>
            <person name="Jeske O."/>
            <person name="Meyerdierks A."/>
            <person name="Storesund J.E."/>
            <person name="Kallscheuer N."/>
            <person name="Luecker S."/>
            <person name="Lage O.M."/>
            <person name="Pohl T."/>
            <person name="Merkel B.J."/>
            <person name="Hornburger P."/>
            <person name="Mueller R.-W."/>
            <person name="Bruemmer F."/>
            <person name="Labrenz M."/>
            <person name="Spormann A.M."/>
            <person name="Op den Camp H."/>
            <person name="Overmann J."/>
            <person name="Amann R."/>
            <person name="Jetten M.S.M."/>
            <person name="Mascher T."/>
            <person name="Medema M.H."/>
            <person name="Devos D.P."/>
            <person name="Kaster A.-K."/>
            <person name="Ovreas L."/>
            <person name="Rohde M."/>
            <person name="Galperin M.Y."/>
            <person name="Jogler C."/>
        </authorList>
    </citation>
    <scope>NUCLEOTIDE SEQUENCE [LARGE SCALE GENOMIC DNA]</scope>
    <source>
        <strain evidence="2 3">Mal4</strain>
    </source>
</reference>
<dbReference type="Gene3D" id="2.40.50.870">
    <property type="entry name" value="Protein of unknown function (DUF3299)"/>
    <property type="match status" value="1"/>
</dbReference>